<reference evidence="2" key="1">
    <citation type="submission" date="2016-10" db="EMBL/GenBank/DDBJ databases">
        <title>Sequence of Gallionella enrichment culture.</title>
        <authorList>
            <person name="Poehlein A."/>
            <person name="Muehling M."/>
            <person name="Daniel R."/>
        </authorList>
    </citation>
    <scope>NUCLEOTIDE SEQUENCE</scope>
</reference>
<comment type="caution">
    <text evidence="2">The sequence shown here is derived from an EMBL/GenBank/DDBJ whole genome shotgun (WGS) entry which is preliminary data.</text>
</comment>
<dbReference type="SUPFAM" id="SSF54593">
    <property type="entry name" value="Glyoxalase/Bleomycin resistance protein/Dihydroxybiphenyl dioxygenase"/>
    <property type="match status" value="1"/>
</dbReference>
<dbReference type="CDD" id="cd06587">
    <property type="entry name" value="VOC"/>
    <property type="match status" value="1"/>
</dbReference>
<accession>A0A1J5Q2E9</accession>
<protein>
    <submittedName>
        <fullName evidence="2">Glyoxalase-like domain protein</fullName>
    </submittedName>
</protein>
<dbReference type="InterPro" id="IPR041581">
    <property type="entry name" value="Glyoxalase_6"/>
</dbReference>
<dbReference type="PANTHER" id="PTHR35908">
    <property type="entry name" value="HYPOTHETICAL FUSION PROTEIN"/>
    <property type="match status" value="1"/>
</dbReference>
<gene>
    <name evidence="2" type="ORF">GALL_408230</name>
</gene>
<dbReference type="InterPro" id="IPR029068">
    <property type="entry name" value="Glyas_Bleomycin-R_OHBP_Dase"/>
</dbReference>
<dbReference type="EMBL" id="MLJW01001605">
    <property type="protein sequence ID" value="OIQ77482.1"/>
    <property type="molecule type" value="Genomic_DNA"/>
</dbReference>
<dbReference type="AlphaFoldDB" id="A0A1J5Q2E9"/>
<name>A0A1J5Q2E9_9ZZZZ</name>
<dbReference type="Gene3D" id="3.10.180.10">
    <property type="entry name" value="2,3-Dihydroxybiphenyl 1,2-Dioxygenase, domain 1"/>
    <property type="match status" value="1"/>
</dbReference>
<dbReference type="Pfam" id="PF18029">
    <property type="entry name" value="Glyoxalase_6"/>
    <property type="match status" value="1"/>
</dbReference>
<evidence type="ECO:0000313" key="2">
    <source>
        <dbReference type="EMBL" id="OIQ77482.1"/>
    </source>
</evidence>
<dbReference type="PANTHER" id="PTHR35908:SF1">
    <property type="entry name" value="CONSERVED PROTEIN"/>
    <property type="match status" value="1"/>
</dbReference>
<feature type="domain" description="Glyoxalase-like" evidence="1">
    <location>
        <begin position="9"/>
        <end position="124"/>
    </location>
</feature>
<evidence type="ECO:0000259" key="1">
    <source>
        <dbReference type="Pfam" id="PF18029"/>
    </source>
</evidence>
<sequence length="126" mass="14245">MSEAITFDVTVDCHDLEVTAKFWMAALGYVPGVADLERYKDSTAIYYSLIDPAGVRPKIVLQRVPEAKTVKNRLHLDLHVSDIETEAGRLMRLGAHRIDEIPFREAGAVWIRFSDPEGNEFCLVQK</sequence>
<proteinExistence type="predicted"/>
<organism evidence="2">
    <name type="scientific">mine drainage metagenome</name>
    <dbReference type="NCBI Taxonomy" id="410659"/>
    <lineage>
        <taxon>unclassified sequences</taxon>
        <taxon>metagenomes</taxon>
        <taxon>ecological metagenomes</taxon>
    </lineage>
</organism>